<dbReference type="PATRIC" id="fig|87541.4.peg.345"/>
<accession>A0A133Y3R6</accession>
<evidence type="ECO:0008006" key="4">
    <source>
        <dbReference type="Google" id="ProtNLM"/>
    </source>
</evidence>
<dbReference type="OrthoDB" id="9812555at2"/>
<protein>
    <recommendedName>
        <fullName evidence="4">Methylenetetrahydrofolate reductase</fullName>
    </recommendedName>
</protein>
<gene>
    <name evidence="2" type="ORF">HMPREF3187_00344</name>
</gene>
<dbReference type="AlphaFoldDB" id="A0A133Y3R6"/>
<dbReference type="Proteomes" id="UP000070422">
    <property type="component" value="Unassembled WGS sequence"/>
</dbReference>
<keyword evidence="1" id="KW-0560">Oxidoreductase</keyword>
<dbReference type="GO" id="GO:0016491">
    <property type="term" value="F:oxidoreductase activity"/>
    <property type="evidence" value="ECO:0007669"/>
    <property type="project" value="UniProtKB-KW"/>
</dbReference>
<name>A0A133Y3R6_9LACT</name>
<dbReference type="RefSeq" id="WP_156423231.1">
    <property type="nucleotide sequence ID" value="NZ_JASOZP010000001.1"/>
</dbReference>
<organism evidence="2 3">
    <name type="scientific">Aerococcus christensenii</name>
    <dbReference type="NCBI Taxonomy" id="87541"/>
    <lineage>
        <taxon>Bacteria</taxon>
        <taxon>Bacillati</taxon>
        <taxon>Bacillota</taxon>
        <taxon>Bacilli</taxon>
        <taxon>Lactobacillales</taxon>
        <taxon>Aerococcaceae</taxon>
        <taxon>Aerococcus</taxon>
    </lineage>
</organism>
<dbReference type="SUPFAM" id="SSF51730">
    <property type="entry name" value="FAD-linked oxidoreductase"/>
    <property type="match status" value="1"/>
</dbReference>
<evidence type="ECO:0000256" key="1">
    <source>
        <dbReference type="ARBA" id="ARBA00023002"/>
    </source>
</evidence>
<dbReference type="EMBL" id="LSCQ01000019">
    <property type="protein sequence ID" value="KXB37785.1"/>
    <property type="molecule type" value="Genomic_DNA"/>
</dbReference>
<evidence type="ECO:0000313" key="3">
    <source>
        <dbReference type="Proteomes" id="UP000070422"/>
    </source>
</evidence>
<proteinExistence type="predicted"/>
<sequence length="49" mass="5709">MWDVGIAEAVDQIVDLRAQVVDDIHLYTMNTPYISKRIHEVVRPLFVLK</sequence>
<evidence type="ECO:0000313" key="2">
    <source>
        <dbReference type="EMBL" id="KXB37785.1"/>
    </source>
</evidence>
<comment type="caution">
    <text evidence="2">The sequence shown here is derived from an EMBL/GenBank/DDBJ whole genome shotgun (WGS) entry which is preliminary data.</text>
</comment>
<reference evidence="2 3" key="1">
    <citation type="submission" date="2016-01" db="EMBL/GenBank/DDBJ databases">
        <authorList>
            <person name="Oliw E.H."/>
        </authorList>
    </citation>
    <scope>NUCLEOTIDE SEQUENCE [LARGE SCALE GENOMIC DNA]</scope>
    <source>
        <strain evidence="2 3">KA00635</strain>
    </source>
</reference>
<dbReference type="InterPro" id="IPR029041">
    <property type="entry name" value="FAD-linked_oxidoreductase-like"/>
</dbReference>